<dbReference type="Proteomes" id="UP001238496">
    <property type="component" value="Unassembled WGS sequence"/>
</dbReference>
<proteinExistence type="predicted"/>
<dbReference type="InterPro" id="IPR043735">
    <property type="entry name" value="DUF5680"/>
</dbReference>
<sequence>MDALEDFIIEAKAVTYMGGKHPLAAPTRPAAKDIAYDKGRFRYLDSHFGGTDFLGQEVVWDGEAPVWAMNYYGRILDPGSFDGERAGIVIKQALTALYQEKRFLGGFAYQHALGEYVDHSVGDYRSFQGVERILVADRAVYQLDYQGGLIKP</sequence>
<accession>A0ABU0G9H9</accession>
<gene>
    <name evidence="2" type="ORF">J2045_003053</name>
</gene>
<organism evidence="2 3">
    <name type="scientific">Peteryoungia aggregata LMG 23059</name>
    <dbReference type="NCBI Taxonomy" id="1368425"/>
    <lineage>
        <taxon>Bacteria</taxon>
        <taxon>Pseudomonadati</taxon>
        <taxon>Pseudomonadota</taxon>
        <taxon>Alphaproteobacteria</taxon>
        <taxon>Hyphomicrobiales</taxon>
        <taxon>Rhizobiaceae</taxon>
        <taxon>Peteryoungia</taxon>
    </lineage>
</organism>
<reference evidence="2 3" key="1">
    <citation type="submission" date="2023-07" db="EMBL/GenBank/DDBJ databases">
        <title>Genomic Encyclopedia of Type Strains, Phase IV (KMG-IV): sequencing the most valuable type-strain genomes for metagenomic binning, comparative biology and taxonomic classification.</title>
        <authorList>
            <person name="Goeker M."/>
        </authorList>
    </citation>
    <scope>NUCLEOTIDE SEQUENCE [LARGE SCALE GENOMIC DNA]</scope>
    <source>
        <strain evidence="2 3">DSM 1111</strain>
    </source>
</reference>
<evidence type="ECO:0000313" key="2">
    <source>
        <dbReference type="EMBL" id="MDQ0422009.1"/>
    </source>
</evidence>
<evidence type="ECO:0000313" key="3">
    <source>
        <dbReference type="Proteomes" id="UP001238496"/>
    </source>
</evidence>
<comment type="caution">
    <text evidence="2">The sequence shown here is derived from an EMBL/GenBank/DDBJ whole genome shotgun (WGS) entry which is preliminary data.</text>
</comment>
<evidence type="ECO:0000259" key="1">
    <source>
        <dbReference type="Pfam" id="PF18931"/>
    </source>
</evidence>
<keyword evidence="3" id="KW-1185">Reference proteome</keyword>
<protein>
    <recommendedName>
        <fullName evidence="1">DUF5680 domain-containing protein</fullName>
    </recommendedName>
</protein>
<name>A0ABU0G9H9_9HYPH</name>
<dbReference type="EMBL" id="JAUSUW010000008">
    <property type="protein sequence ID" value="MDQ0422009.1"/>
    <property type="molecule type" value="Genomic_DNA"/>
</dbReference>
<dbReference type="Pfam" id="PF18931">
    <property type="entry name" value="DUF5680"/>
    <property type="match status" value="1"/>
</dbReference>
<feature type="domain" description="DUF5680" evidence="1">
    <location>
        <begin position="45"/>
        <end position="150"/>
    </location>
</feature>